<keyword evidence="6" id="KW-1015">Disulfide bond</keyword>
<keyword evidence="12" id="KW-1133">Transmembrane helix</keyword>
<dbReference type="Proteomes" id="UP000076715">
    <property type="component" value="Unassembled WGS sequence"/>
</dbReference>
<dbReference type="GO" id="GO:0034599">
    <property type="term" value="P:cellular response to oxidative stress"/>
    <property type="evidence" value="ECO:0007669"/>
    <property type="project" value="TreeGrafter"/>
</dbReference>
<dbReference type="GO" id="GO:0008379">
    <property type="term" value="F:thioredoxin peroxidase activity"/>
    <property type="evidence" value="ECO:0007669"/>
    <property type="project" value="TreeGrafter"/>
</dbReference>
<keyword evidence="5" id="KW-0560">Oxidoreductase</keyword>
<reference evidence="14 15" key="1">
    <citation type="submission" date="2016-01" db="EMBL/GenBank/DDBJ databases">
        <title>The draft genome sequence of Aquimarina sp. RZW4-3-2.</title>
        <authorList>
            <person name="Wang Y."/>
        </authorList>
    </citation>
    <scope>NUCLEOTIDE SEQUENCE [LARGE SCALE GENOMIC DNA]</scope>
    <source>
        <strain evidence="14 15">RZW4-3-2</strain>
    </source>
</reference>
<dbReference type="Pfam" id="PF00578">
    <property type="entry name" value="AhpC-TSA"/>
    <property type="match status" value="1"/>
</dbReference>
<keyword evidence="3" id="KW-0575">Peroxidase</keyword>
<evidence type="ECO:0000313" key="14">
    <source>
        <dbReference type="EMBL" id="KZS41200.1"/>
    </source>
</evidence>
<proteinExistence type="inferred from homology"/>
<evidence type="ECO:0000256" key="6">
    <source>
        <dbReference type="ARBA" id="ARBA00023157"/>
    </source>
</evidence>
<dbReference type="InterPro" id="IPR036249">
    <property type="entry name" value="Thioredoxin-like_sf"/>
</dbReference>
<evidence type="ECO:0000256" key="12">
    <source>
        <dbReference type="SAM" id="Phobius"/>
    </source>
</evidence>
<accession>A0A163BAV0</accession>
<evidence type="ECO:0000256" key="10">
    <source>
        <dbReference type="ARBA" id="ARBA00042639"/>
    </source>
</evidence>
<dbReference type="AlphaFoldDB" id="A0A163BAV0"/>
<evidence type="ECO:0000256" key="11">
    <source>
        <dbReference type="ARBA" id="ARBA00049091"/>
    </source>
</evidence>
<comment type="caution">
    <text evidence="14">The sequence shown here is derived from an EMBL/GenBank/DDBJ whole genome shotgun (WGS) entry which is preliminary data.</text>
</comment>
<dbReference type="EMBL" id="LQRT01000006">
    <property type="protein sequence ID" value="KZS41200.1"/>
    <property type="molecule type" value="Genomic_DNA"/>
</dbReference>
<evidence type="ECO:0000259" key="13">
    <source>
        <dbReference type="PROSITE" id="PS51352"/>
    </source>
</evidence>
<protein>
    <recommendedName>
        <fullName evidence="2">thioredoxin-dependent peroxiredoxin</fullName>
        <ecNumber evidence="2">1.11.1.24</ecNumber>
    </recommendedName>
    <alternativeName>
        <fullName evidence="8">Thioredoxin peroxidase</fullName>
    </alternativeName>
    <alternativeName>
        <fullName evidence="10">Thioredoxin-dependent peroxiredoxin Bcp</fullName>
    </alternativeName>
</protein>
<evidence type="ECO:0000256" key="2">
    <source>
        <dbReference type="ARBA" id="ARBA00013017"/>
    </source>
</evidence>
<dbReference type="RefSeq" id="WP_066312495.1">
    <property type="nucleotide sequence ID" value="NZ_CANLSS010000019.1"/>
</dbReference>
<keyword evidence="7" id="KW-0676">Redox-active center</keyword>
<evidence type="ECO:0000256" key="7">
    <source>
        <dbReference type="ARBA" id="ARBA00023284"/>
    </source>
</evidence>
<comment type="function">
    <text evidence="1">Thiol-specific peroxidase that catalyzes the reduction of hydrogen peroxide and organic hydroperoxides to water and alcohols, respectively. Plays a role in cell protection against oxidative stress by detoxifying peroxides and as sensor of hydrogen peroxide-mediated signaling events.</text>
</comment>
<organism evidence="14 15">
    <name type="scientific">Aquimarina aggregata</name>
    <dbReference type="NCBI Taxonomy" id="1642818"/>
    <lineage>
        <taxon>Bacteria</taxon>
        <taxon>Pseudomonadati</taxon>
        <taxon>Bacteroidota</taxon>
        <taxon>Flavobacteriia</taxon>
        <taxon>Flavobacteriales</taxon>
        <taxon>Flavobacteriaceae</taxon>
        <taxon>Aquimarina</taxon>
    </lineage>
</organism>
<feature type="domain" description="Thioredoxin" evidence="13">
    <location>
        <begin position="123"/>
        <end position="284"/>
    </location>
</feature>
<keyword evidence="15" id="KW-1185">Reference proteome</keyword>
<dbReference type="PANTHER" id="PTHR42801:SF4">
    <property type="entry name" value="AHPC_TSA FAMILY PROTEIN"/>
    <property type="match status" value="1"/>
</dbReference>
<dbReference type="Gene3D" id="3.40.30.10">
    <property type="entry name" value="Glutaredoxin"/>
    <property type="match status" value="1"/>
</dbReference>
<evidence type="ECO:0000256" key="8">
    <source>
        <dbReference type="ARBA" id="ARBA00032824"/>
    </source>
</evidence>
<gene>
    <name evidence="14" type="ORF">AWE51_22595</name>
</gene>
<dbReference type="OrthoDB" id="9809746at2"/>
<comment type="catalytic activity">
    <reaction evidence="11">
        <text>a hydroperoxide + [thioredoxin]-dithiol = an alcohol + [thioredoxin]-disulfide + H2O</text>
        <dbReference type="Rhea" id="RHEA:62620"/>
        <dbReference type="Rhea" id="RHEA-COMP:10698"/>
        <dbReference type="Rhea" id="RHEA-COMP:10700"/>
        <dbReference type="ChEBI" id="CHEBI:15377"/>
        <dbReference type="ChEBI" id="CHEBI:29950"/>
        <dbReference type="ChEBI" id="CHEBI:30879"/>
        <dbReference type="ChEBI" id="CHEBI:35924"/>
        <dbReference type="ChEBI" id="CHEBI:50058"/>
        <dbReference type="EC" id="1.11.1.24"/>
    </reaction>
</comment>
<evidence type="ECO:0000256" key="1">
    <source>
        <dbReference type="ARBA" id="ARBA00003330"/>
    </source>
</evidence>
<sequence length="285" mass="32305">MNSVLKSIFISVFPLIALYFSIDGILHLTNHGLSYRYIGRLIASFSILFFFAMLFIKPVARTDANLKINTILIAIGFLISIVFGGLIEKDINGSLPSVGLFLGWILYIKWYSIFTDRKSNTTIQVGKQLPSFELEDSDKNTVPMSGFIGNPSIFLFYRGNWCPLCMAQIKEIAEQYKELEKRNVNMVLVSPQPHKYTKTLAEKFNVNFNFLVDQGNKVAKELKILAENGLPMGFQALGYTSDTVMPTVIITDKFGKIIFADLTNNYRVRPEPETFLKILDQNIID</sequence>
<evidence type="ECO:0000256" key="9">
    <source>
        <dbReference type="ARBA" id="ARBA00038489"/>
    </source>
</evidence>
<comment type="similarity">
    <text evidence="9">Belongs to the peroxiredoxin family. BCP/PrxQ subfamily.</text>
</comment>
<dbReference type="InterPro" id="IPR000866">
    <property type="entry name" value="AhpC/TSA"/>
</dbReference>
<evidence type="ECO:0000256" key="3">
    <source>
        <dbReference type="ARBA" id="ARBA00022559"/>
    </source>
</evidence>
<name>A0A163BAV0_9FLAO</name>
<feature type="transmembrane region" description="Helical" evidence="12">
    <location>
        <begin position="7"/>
        <end position="25"/>
    </location>
</feature>
<dbReference type="InterPro" id="IPR013766">
    <property type="entry name" value="Thioredoxin_domain"/>
</dbReference>
<keyword evidence="12" id="KW-0472">Membrane</keyword>
<feature type="transmembrane region" description="Helical" evidence="12">
    <location>
        <begin position="68"/>
        <end position="87"/>
    </location>
</feature>
<dbReference type="STRING" id="1642818.AWE51_22595"/>
<evidence type="ECO:0000256" key="4">
    <source>
        <dbReference type="ARBA" id="ARBA00022862"/>
    </source>
</evidence>
<dbReference type="SUPFAM" id="SSF52833">
    <property type="entry name" value="Thioredoxin-like"/>
    <property type="match status" value="1"/>
</dbReference>
<dbReference type="InterPro" id="IPR050924">
    <property type="entry name" value="Peroxiredoxin_BCP/PrxQ"/>
</dbReference>
<dbReference type="GO" id="GO:0045454">
    <property type="term" value="P:cell redox homeostasis"/>
    <property type="evidence" value="ECO:0007669"/>
    <property type="project" value="TreeGrafter"/>
</dbReference>
<feature type="transmembrane region" description="Helical" evidence="12">
    <location>
        <begin position="93"/>
        <end position="111"/>
    </location>
</feature>
<keyword evidence="4" id="KW-0049">Antioxidant</keyword>
<dbReference type="EC" id="1.11.1.24" evidence="2"/>
<keyword evidence="12" id="KW-0812">Transmembrane</keyword>
<evidence type="ECO:0000256" key="5">
    <source>
        <dbReference type="ARBA" id="ARBA00023002"/>
    </source>
</evidence>
<evidence type="ECO:0000313" key="15">
    <source>
        <dbReference type="Proteomes" id="UP000076715"/>
    </source>
</evidence>
<feature type="transmembrane region" description="Helical" evidence="12">
    <location>
        <begin position="37"/>
        <end position="56"/>
    </location>
</feature>
<dbReference type="PANTHER" id="PTHR42801">
    <property type="entry name" value="THIOREDOXIN-DEPENDENT PEROXIDE REDUCTASE"/>
    <property type="match status" value="1"/>
</dbReference>
<dbReference type="PROSITE" id="PS51352">
    <property type="entry name" value="THIOREDOXIN_2"/>
    <property type="match status" value="1"/>
</dbReference>
<dbReference type="GO" id="GO:0005737">
    <property type="term" value="C:cytoplasm"/>
    <property type="evidence" value="ECO:0007669"/>
    <property type="project" value="TreeGrafter"/>
</dbReference>